<evidence type="ECO:0000313" key="2">
    <source>
        <dbReference type="Proteomes" id="UP000054653"/>
    </source>
</evidence>
<accession>A0A0V1B052</accession>
<comment type="caution">
    <text evidence="1">The sequence shown here is derived from an EMBL/GenBank/DDBJ whole genome shotgun (WGS) entry which is preliminary data.</text>
</comment>
<dbReference type="PANTHER" id="PTHR47331:SF1">
    <property type="entry name" value="GAG-LIKE PROTEIN"/>
    <property type="match status" value="1"/>
</dbReference>
<proteinExistence type="predicted"/>
<evidence type="ECO:0008006" key="3">
    <source>
        <dbReference type="Google" id="ProtNLM"/>
    </source>
</evidence>
<organism evidence="1 2">
    <name type="scientific">Trichinella britovi</name>
    <name type="common">Parasitic roundworm</name>
    <dbReference type="NCBI Taxonomy" id="45882"/>
    <lineage>
        <taxon>Eukaryota</taxon>
        <taxon>Metazoa</taxon>
        <taxon>Ecdysozoa</taxon>
        <taxon>Nematoda</taxon>
        <taxon>Enoplea</taxon>
        <taxon>Dorylaimia</taxon>
        <taxon>Trichinellida</taxon>
        <taxon>Trichinellidae</taxon>
        <taxon>Trichinella</taxon>
    </lineage>
</organism>
<dbReference type="AlphaFoldDB" id="A0A0V1B052"/>
<dbReference type="EMBL" id="JYDI01001466">
    <property type="protein sequence ID" value="KRY30313.1"/>
    <property type="molecule type" value="Genomic_DNA"/>
</dbReference>
<dbReference type="Proteomes" id="UP000054653">
    <property type="component" value="Unassembled WGS sequence"/>
</dbReference>
<protein>
    <recommendedName>
        <fullName evidence="3">CCHC-type domain-containing protein</fullName>
    </recommendedName>
</protein>
<gene>
    <name evidence="1" type="ORF">T03_14463</name>
</gene>
<name>A0A0V1B052_TRIBR</name>
<keyword evidence="2" id="KW-1185">Reference proteome</keyword>
<sequence length="157" mass="17033">MTANEAFLPLLVEKFPEEIRLALDVHMQSVAGTKGEFLNFAQFWAAAKRAAAASSGGGGFVKQDDPKQQELGPKKRAARGATTVLHAAVNSSCPICKGDHDVTSCEEFLHSDAHTRSRMAARNQLFFRCLKSGHLGKACKVRWKCTMSGCGDSHHGF</sequence>
<dbReference type="PANTHER" id="PTHR47331">
    <property type="entry name" value="PHD-TYPE DOMAIN-CONTAINING PROTEIN"/>
    <property type="match status" value="1"/>
</dbReference>
<reference evidence="1 2" key="1">
    <citation type="submission" date="2015-01" db="EMBL/GenBank/DDBJ databases">
        <title>Evolution of Trichinella species and genotypes.</title>
        <authorList>
            <person name="Korhonen P.K."/>
            <person name="Edoardo P."/>
            <person name="Giuseppe L.R."/>
            <person name="Gasser R.B."/>
        </authorList>
    </citation>
    <scope>NUCLEOTIDE SEQUENCE [LARGE SCALE GENOMIC DNA]</scope>
    <source>
        <strain evidence="1">ISS120</strain>
    </source>
</reference>
<evidence type="ECO:0000313" key="1">
    <source>
        <dbReference type="EMBL" id="KRY30313.1"/>
    </source>
</evidence>